<evidence type="ECO:0000256" key="1">
    <source>
        <dbReference type="ARBA" id="ARBA00005863"/>
    </source>
</evidence>
<dbReference type="GO" id="GO:0005737">
    <property type="term" value="C:cytoplasm"/>
    <property type="evidence" value="ECO:0007669"/>
    <property type="project" value="TreeGrafter"/>
</dbReference>
<dbReference type="GO" id="GO:0005634">
    <property type="term" value="C:nucleus"/>
    <property type="evidence" value="ECO:0007669"/>
    <property type="project" value="TreeGrafter"/>
</dbReference>
<evidence type="ECO:0000256" key="3">
    <source>
        <dbReference type="ARBA" id="ARBA00022487"/>
    </source>
</evidence>
<name>A0AA35PRS5_9SAUR</name>
<comment type="catalytic activity">
    <reaction evidence="6">
        <text>a carboxylic ester + H2O = an alcohol + a carboxylate + H(+)</text>
        <dbReference type="Rhea" id="RHEA:21164"/>
        <dbReference type="ChEBI" id="CHEBI:15377"/>
        <dbReference type="ChEBI" id="CHEBI:15378"/>
        <dbReference type="ChEBI" id="CHEBI:29067"/>
        <dbReference type="ChEBI" id="CHEBI:30879"/>
        <dbReference type="ChEBI" id="CHEBI:33308"/>
        <dbReference type="EC" id="3.1.1.1"/>
    </reaction>
</comment>
<dbReference type="PANTHER" id="PTHR48070">
    <property type="entry name" value="ESTERASE OVCA2"/>
    <property type="match status" value="1"/>
</dbReference>
<protein>
    <recommendedName>
        <fullName evidence="2">Esterase OVCA2</fullName>
        <ecNumber evidence="5">3.1.1.1</ecNumber>
    </recommendedName>
    <alternativeName>
        <fullName evidence="8">OVCA2 serine hydrolase domain-containing protein</fullName>
    </alternativeName>
</protein>
<evidence type="ECO:0000256" key="2">
    <source>
        <dbReference type="ARBA" id="ARBA00021974"/>
    </source>
</evidence>
<dbReference type="FunFam" id="3.40.50.1820:FF:000073">
    <property type="entry name" value="esterase OVCA2 isoform X6"/>
    <property type="match status" value="1"/>
</dbReference>
<evidence type="ECO:0000256" key="4">
    <source>
        <dbReference type="ARBA" id="ARBA00022801"/>
    </source>
</evidence>
<evidence type="ECO:0000313" key="11">
    <source>
        <dbReference type="Proteomes" id="UP001178461"/>
    </source>
</evidence>
<comment type="function">
    <text evidence="7">Exhibits ester hydrolase activity with a strong preference for long-chain alkyl ester substrates and high selectivity against a variety of short, branched, and substituted esters. Is able to hydrolyze ester bonds within a wide range of p-nitrophenyl derivatives (C2-C14) in vitro, with a strong preference toward substrates of &gt;8 carbons.</text>
</comment>
<sequence>MSARGGGRLRLLCLHGYRQSADIFRARTGSLRKALRGRAELLYVDAPHSVDAPLPSGEAASGALEADSKGWWFSNPQEATFSALEEASSCKGLEESLDSVAKAFAEQGPIDGLLGFSQGAALVGIICALKQRGDPRFPFDFAIVVAGFKSQAAPHQGYYQEPIVVPSLHVLGETDRVIPAEMSRQLASCFAEPVSLIHTGGHFVPASAPQKKAYLEFLDQFVK</sequence>
<evidence type="ECO:0000256" key="6">
    <source>
        <dbReference type="ARBA" id="ARBA00051142"/>
    </source>
</evidence>
<keyword evidence="11" id="KW-1185">Reference proteome</keyword>
<dbReference type="GO" id="GO:0032526">
    <property type="term" value="P:response to retinoic acid"/>
    <property type="evidence" value="ECO:0007669"/>
    <property type="project" value="TreeGrafter"/>
</dbReference>
<dbReference type="GO" id="GO:0106435">
    <property type="term" value="F:carboxylesterase activity"/>
    <property type="evidence" value="ECO:0007669"/>
    <property type="project" value="UniProtKB-EC"/>
</dbReference>
<dbReference type="Pfam" id="PF03959">
    <property type="entry name" value="FSH1"/>
    <property type="match status" value="1"/>
</dbReference>
<gene>
    <name evidence="10" type="ORF">PODLI_1B032544</name>
</gene>
<dbReference type="SUPFAM" id="SSF53474">
    <property type="entry name" value="alpha/beta-Hydrolases"/>
    <property type="match status" value="1"/>
</dbReference>
<dbReference type="Gene3D" id="3.40.50.1820">
    <property type="entry name" value="alpha/beta hydrolase"/>
    <property type="match status" value="1"/>
</dbReference>
<dbReference type="PANTHER" id="PTHR48070:SF6">
    <property type="entry name" value="ESTERASE OVCA2"/>
    <property type="match status" value="1"/>
</dbReference>
<evidence type="ECO:0000256" key="7">
    <source>
        <dbReference type="ARBA" id="ARBA00093420"/>
    </source>
</evidence>
<dbReference type="InterPro" id="IPR005645">
    <property type="entry name" value="FSH-like_dom"/>
</dbReference>
<reference evidence="10" key="1">
    <citation type="submission" date="2022-12" db="EMBL/GenBank/DDBJ databases">
        <authorList>
            <person name="Alioto T."/>
            <person name="Alioto T."/>
            <person name="Gomez Garrido J."/>
        </authorList>
    </citation>
    <scope>NUCLEOTIDE SEQUENCE</scope>
</reference>
<dbReference type="EMBL" id="OX395141">
    <property type="protein sequence ID" value="CAI5794617.1"/>
    <property type="molecule type" value="Genomic_DNA"/>
</dbReference>
<dbReference type="EC" id="3.1.1.1" evidence="5"/>
<dbReference type="AlphaFoldDB" id="A0AA35PRS5"/>
<evidence type="ECO:0000256" key="8">
    <source>
        <dbReference type="ARBA" id="ARBA00093679"/>
    </source>
</evidence>
<dbReference type="InterPro" id="IPR029058">
    <property type="entry name" value="AB_hydrolase_fold"/>
</dbReference>
<organism evidence="10 11">
    <name type="scientific">Podarcis lilfordi</name>
    <name type="common">Lilford's wall lizard</name>
    <dbReference type="NCBI Taxonomy" id="74358"/>
    <lineage>
        <taxon>Eukaryota</taxon>
        <taxon>Metazoa</taxon>
        <taxon>Chordata</taxon>
        <taxon>Craniata</taxon>
        <taxon>Vertebrata</taxon>
        <taxon>Euteleostomi</taxon>
        <taxon>Lepidosauria</taxon>
        <taxon>Squamata</taxon>
        <taxon>Bifurcata</taxon>
        <taxon>Unidentata</taxon>
        <taxon>Episquamata</taxon>
        <taxon>Laterata</taxon>
        <taxon>Lacertibaenia</taxon>
        <taxon>Lacertidae</taxon>
        <taxon>Podarcis</taxon>
    </lineage>
</organism>
<evidence type="ECO:0000313" key="10">
    <source>
        <dbReference type="EMBL" id="CAI5794617.1"/>
    </source>
</evidence>
<dbReference type="Proteomes" id="UP001178461">
    <property type="component" value="Chromosome 15"/>
</dbReference>
<evidence type="ECO:0000256" key="5">
    <source>
        <dbReference type="ARBA" id="ARBA00039155"/>
    </source>
</evidence>
<keyword evidence="3" id="KW-0719">Serine esterase</keyword>
<dbReference type="InterPro" id="IPR050593">
    <property type="entry name" value="LovG"/>
</dbReference>
<comment type="similarity">
    <text evidence="1">Belongs to the LovG family.</text>
</comment>
<proteinExistence type="inferred from homology"/>
<accession>A0AA35PRS5</accession>
<feature type="domain" description="Serine hydrolase" evidence="9">
    <location>
        <begin position="9"/>
        <end position="213"/>
    </location>
</feature>
<keyword evidence="4" id="KW-0378">Hydrolase</keyword>
<evidence type="ECO:0000259" key="9">
    <source>
        <dbReference type="Pfam" id="PF03959"/>
    </source>
</evidence>